<feature type="domain" description="PGG" evidence="1">
    <location>
        <begin position="95"/>
        <end position="142"/>
    </location>
</feature>
<dbReference type="EnsemblPlants" id="AUR62033867-RA">
    <property type="protein sequence ID" value="AUR62033867-RA:cds"/>
    <property type="gene ID" value="AUR62033867"/>
</dbReference>
<accession>A0A803MRG6</accession>
<reference evidence="3" key="2">
    <citation type="submission" date="2021-03" db="UniProtKB">
        <authorList>
            <consortium name="EnsemblPlants"/>
        </authorList>
    </citation>
    <scope>IDENTIFICATION</scope>
</reference>
<sequence length="251" mass="28760">MGVFIRSSDNKEEMPLHLAIKNNEFGTVKFLLENLDELKGWWNILDYNMRIVPDLLAITQDIPRWFLDFFSSKFSELPNELAWTAGRSLYGIHKKEIKEHMSSLGLVAALLTTLTFTAAFTLPRGSNDENGTPVLAKKVMFKEMSKISLADMQNPLYLHPRDGQHFVSMEKLTGEGNCREWRRSMEINLASKRKLGFVTGPIKKDTGDDVKANQWDTCNRMVIAWFTSNMTDIVKKSIIMFLDFGSEIWIA</sequence>
<organism evidence="3 4">
    <name type="scientific">Chenopodium quinoa</name>
    <name type="common">Quinoa</name>
    <dbReference type="NCBI Taxonomy" id="63459"/>
    <lineage>
        <taxon>Eukaryota</taxon>
        <taxon>Viridiplantae</taxon>
        <taxon>Streptophyta</taxon>
        <taxon>Embryophyta</taxon>
        <taxon>Tracheophyta</taxon>
        <taxon>Spermatophyta</taxon>
        <taxon>Magnoliopsida</taxon>
        <taxon>eudicotyledons</taxon>
        <taxon>Gunneridae</taxon>
        <taxon>Pentapetalae</taxon>
        <taxon>Caryophyllales</taxon>
        <taxon>Chenopodiaceae</taxon>
        <taxon>Chenopodioideae</taxon>
        <taxon>Atripliceae</taxon>
        <taxon>Chenopodium</taxon>
    </lineage>
</organism>
<evidence type="ECO:0000313" key="3">
    <source>
        <dbReference type="EnsemblPlants" id="AUR62033867-RA:cds"/>
    </source>
</evidence>
<dbReference type="PANTHER" id="PTHR37610">
    <property type="entry name" value="CCHC-TYPE DOMAIN-CONTAINING PROTEIN"/>
    <property type="match status" value="1"/>
</dbReference>
<evidence type="ECO:0000259" key="1">
    <source>
        <dbReference type="Pfam" id="PF13962"/>
    </source>
</evidence>
<name>A0A803MRG6_CHEQI</name>
<dbReference type="Pfam" id="PF14244">
    <property type="entry name" value="Retrotran_gag_3"/>
    <property type="match status" value="1"/>
</dbReference>
<dbReference type="InterPro" id="IPR026961">
    <property type="entry name" value="PGG_dom"/>
</dbReference>
<dbReference type="Pfam" id="PF13962">
    <property type="entry name" value="PGG"/>
    <property type="match status" value="1"/>
</dbReference>
<dbReference type="InterPro" id="IPR029472">
    <property type="entry name" value="Copia-like_N"/>
</dbReference>
<evidence type="ECO:0000259" key="2">
    <source>
        <dbReference type="Pfam" id="PF14244"/>
    </source>
</evidence>
<dbReference type="Proteomes" id="UP000596660">
    <property type="component" value="Unplaced"/>
</dbReference>
<feature type="domain" description="Retrotransposon Copia-like N-terminal" evidence="2">
    <location>
        <begin position="163"/>
        <end position="204"/>
    </location>
</feature>
<proteinExistence type="predicted"/>
<evidence type="ECO:0000313" key="4">
    <source>
        <dbReference type="Proteomes" id="UP000596660"/>
    </source>
</evidence>
<dbReference type="AlphaFoldDB" id="A0A803MRG6"/>
<dbReference type="PANTHER" id="PTHR37610:SF6">
    <property type="entry name" value="GAG-POLYPEPTIDE OF LTR COPIA-TYPE-RELATED"/>
    <property type="match status" value="1"/>
</dbReference>
<protein>
    <submittedName>
        <fullName evidence="3">Uncharacterized protein</fullName>
    </submittedName>
</protein>
<reference evidence="3" key="1">
    <citation type="journal article" date="2017" name="Nature">
        <title>The genome of Chenopodium quinoa.</title>
        <authorList>
            <person name="Jarvis D.E."/>
            <person name="Ho Y.S."/>
            <person name="Lightfoot D.J."/>
            <person name="Schmoeckel S.M."/>
            <person name="Li B."/>
            <person name="Borm T.J.A."/>
            <person name="Ohyanagi H."/>
            <person name="Mineta K."/>
            <person name="Michell C.T."/>
            <person name="Saber N."/>
            <person name="Kharbatia N.M."/>
            <person name="Rupper R.R."/>
            <person name="Sharp A.R."/>
            <person name="Dally N."/>
            <person name="Boughton B.A."/>
            <person name="Woo Y.H."/>
            <person name="Gao G."/>
            <person name="Schijlen E.G.W.M."/>
            <person name="Guo X."/>
            <person name="Momin A.A."/>
            <person name="Negrao S."/>
            <person name="Al-Babili S."/>
            <person name="Gehring C."/>
            <person name="Roessner U."/>
            <person name="Jung C."/>
            <person name="Murphy K."/>
            <person name="Arold S.T."/>
            <person name="Gojobori T."/>
            <person name="van der Linden C.G."/>
            <person name="van Loo E.N."/>
            <person name="Jellen E.N."/>
            <person name="Maughan P.J."/>
            <person name="Tester M."/>
        </authorList>
    </citation>
    <scope>NUCLEOTIDE SEQUENCE [LARGE SCALE GENOMIC DNA]</scope>
    <source>
        <strain evidence="3">cv. PI 614886</strain>
    </source>
</reference>
<keyword evidence="4" id="KW-1185">Reference proteome</keyword>
<dbReference type="Gramene" id="AUR62033867-RA">
    <property type="protein sequence ID" value="AUR62033867-RA:cds"/>
    <property type="gene ID" value="AUR62033867"/>
</dbReference>